<dbReference type="PANTHER" id="PTHR11731">
    <property type="entry name" value="PROTEASE FAMILY S9B,C DIPEPTIDYL-PEPTIDASE IV-RELATED"/>
    <property type="match status" value="1"/>
</dbReference>
<evidence type="ECO:0000256" key="1">
    <source>
        <dbReference type="SAM" id="SignalP"/>
    </source>
</evidence>
<dbReference type="InterPro" id="IPR001375">
    <property type="entry name" value="Peptidase_S9_cat"/>
</dbReference>
<keyword evidence="4" id="KW-0378">Hydrolase</keyword>
<dbReference type="InterPro" id="IPR002469">
    <property type="entry name" value="Peptidase_S9B_N"/>
</dbReference>
<dbReference type="PANTHER" id="PTHR11731:SF193">
    <property type="entry name" value="DIPEPTIDYL PEPTIDASE 9"/>
    <property type="match status" value="1"/>
</dbReference>
<evidence type="ECO:0000313" key="5">
    <source>
        <dbReference type="Proteomes" id="UP000249891"/>
    </source>
</evidence>
<feature type="domain" description="Peptidase S9 prolyl oligopeptidase catalytic" evidence="2">
    <location>
        <begin position="529"/>
        <end position="722"/>
    </location>
</feature>
<dbReference type="EC" id="3.4.14.12" evidence="4"/>
<dbReference type="SUPFAM" id="SSF82171">
    <property type="entry name" value="DPP6 N-terminal domain-like"/>
    <property type="match status" value="1"/>
</dbReference>
<evidence type="ECO:0000313" key="4">
    <source>
        <dbReference type="EMBL" id="SQA77985.1"/>
    </source>
</evidence>
<name>A0A2X2RUJ4_CAPOC</name>
<sequence>MKRVITSLFVAFITLSALAQDRKLTVAEAVFHAVQDPSSEMGYRLLSPETLDNLQWIEGTDLYLYSKGDTYEIFNPKGEKVGAIGSELTMGFEWLQSYLRNSGSLPPITYIGKEEMVLKVDNTYYRYNYERKNVLSSITLPKGAENAEYNPLTKSVAYTLDNNLYLATEKNEKQAVTAFTDVNIVAGKSIHRNEFGINKGIFFSPKGNYLAFYQKDESKVADYPLVDITTTPATLKAIKYPMAGQPSEQAAVGIYDFQSGKVSYLDINTTDEHFLTNLAWSPDERYILLAEVNRAQNHFALNRYDARTGKKVNTIFEERNAKWVEPEKPAVFLPNNANEFLWLSERDGFTNVYHYNVNGKLIKQVSNFRWVVQDILGFDAQGKYVFITGTGADPREQHCFKIELKNPKKVSALTPEAGTHNVQLSSDGKYLLDSYSSISVPQNIDLVNTDKGSRQRLLTAKNPLEGIAVGTTEFVTLKAEDGTPLYGKLHKPKTFDPNKKYPVLIYVYGGPHAQQVKNEWLADTYLWLHAFVENEQYIVFTLDNRGSENRGFAFESVIHRRLGEIEVKDQLKGVDYLKSLPYVDGNRIAVHGWSFGGFMASSLLTRHPEIFRTAVAGGAVTDWKYYEVMYGERYMDTPQENPEGYENSRVGKYLTDLKRPLLFIHGSVDDVVVPQHLMSITRESIKKNDFIELFIYPMHAHGVRGTDHINLTERIIDYVKKHNQ</sequence>
<reference evidence="4 5" key="1">
    <citation type="submission" date="2018-06" db="EMBL/GenBank/DDBJ databases">
        <authorList>
            <consortium name="Pathogen Informatics"/>
            <person name="Doyle S."/>
        </authorList>
    </citation>
    <scope>NUCLEOTIDE SEQUENCE [LARGE SCALE GENOMIC DNA]</scope>
    <source>
        <strain evidence="4 5">NCTC11546</strain>
    </source>
</reference>
<dbReference type="InterPro" id="IPR029058">
    <property type="entry name" value="AB_hydrolase_fold"/>
</dbReference>
<accession>A0A2X2RUJ4</accession>
<feature type="signal peptide" evidence="1">
    <location>
        <begin position="1"/>
        <end position="19"/>
    </location>
</feature>
<dbReference type="Pfam" id="PF00930">
    <property type="entry name" value="DPPIV_N"/>
    <property type="match status" value="1"/>
</dbReference>
<dbReference type="GO" id="GO:0008239">
    <property type="term" value="F:dipeptidyl-peptidase activity"/>
    <property type="evidence" value="ECO:0007669"/>
    <property type="project" value="TreeGrafter"/>
</dbReference>
<dbReference type="Proteomes" id="UP000249891">
    <property type="component" value="Unassembled WGS sequence"/>
</dbReference>
<evidence type="ECO:0000259" key="2">
    <source>
        <dbReference type="Pfam" id="PF00326"/>
    </source>
</evidence>
<dbReference type="Pfam" id="PF00326">
    <property type="entry name" value="Peptidase_S9"/>
    <property type="match status" value="1"/>
</dbReference>
<keyword evidence="1" id="KW-0732">Signal</keyword>
<dbReference type="Gene3D" id="3.40.50.1820">
    <property type="entry name" value="alpha/beta hydrolase"/>
    <property type="match status" value="1"/>
</dbReference>
<dbReference type="AlphaFoldDB" id="A0A2X2RUJ4"/>
<gene>
    <name evidence="4" type="primary">ptpA_1</name>
    <name evidence="4" type="ORF">NCTC11546_01211</name>
</gene>
<organism evidence="4 5">
    <name type="scientific">Capnocytophaga ochracea</name>
    <dbReference type="NCBI Taxonomy" id="1018"/>
    <lineage>
        <taxon>Bacteria</taxon>
        <taxon>Pseudomonadati</taxon>
        <taxon>Bacteroidota</taxon>
        <taxon>Flavobacteriia</taxon>
        <taxon>Flavobacteriales</taxon>
        <taxon>Flavobacteriaceae</taxon>
        <taxon>Capnocytophaga</taxon>
    </lineage>
</organism>
<dbReference type="RefSeq" id="WP_128091302.1">
    <property type="nucleotide sequence ID" value="NZ_UARG01000017.1"/>
</dbReference>
<dbReference type="EMBL" id="UARG01000017">
    <property type="protein sequence ID" value="SQA77985.1"/>
    <property type="molecule type" value="Genomic_DNA"/>
</dbReference>
<dbReference type="InterPro" id="IPR050278">
    <property type="entry name" value="Serine_Prot_S9B/DPPIV"/>
</dbReference>
<dbReference type="GO" id="GO:0008236">
    <property type="term" value="F:serine-type peptidase activity"/>
    <property type="evidence" value="ECO:0007669"/>
    <property type="project" value="InterPro"/>
</dbReference>
<dbReference type="Gene3D" id="2.140.10.30">
    <property type="entry name" value="Dipeptidylpeptidase IV, N-terminal domain"/>
    <property type="match status" value="1"/>
</dbReference>
<protein>
    <submittedName>
        <fullName evidence="4">Prolyl tripeptidyl peptidase</fullName>
        <ecNumber evidence="4">3.4.14.12</ecNumber>
    </submittedName>
</protein>
<evidence type="ECO:0000259" key="3">
    <source>
        <dbReference type="Pfam" id="PF00930"/>
    </source>
</evidence>
<dbReference type="GO" id="GO:0006508">
    <property type="term" value="P:proteolysis"/>
    <property type="evidence" value="ECO:0007669"/>
    <property type="project" value="InterPro"/>
</dbReference>
<feature type="chain" id="PRO_5016024773" evidence="1">
    <location>
        <begin position="20"/>
        <end position="724"/>
    </location>
</feature>
<proteinExistence type="predicted"/>
<feature type="domain" description="Dipeptidylpeptidase IV N-terminal" evidence="3">
    <location>
        <begin position="120"/>
        <end position="441"/>
    </location>
</feature>
<dbReference type="SUPFAM" id="SSF53474">
    <property type="entry name" value="alpha/beta-Hydrolases"/>
    <property type="match status" value="1"/>
</dbReference>